<evidence type="ECO:0000313" key="4">
    <source>
        <dbReference type="EMBL" id="OAD56768.1"/>
    </source>
</evidence>
<dbReference type="SUPFAM" id="SSF47090">
    <property type="entry name" value="PGBD-like"/>
    <property type="match status" value="1"/>
</dbReference>
<protein>
    <submittedName>
        <fullName evidence="4">C-factor</fullName>
    </submittedName>
</protein>
<sequence>MKKYGYLESGTADSDAWYKESAITDAVKTLQEFGNIPVTGQLDNATLEELTELAKKSKNIHIIEIDLVNTKDYDKIIQIVSEKVGNAGLNILFNNAGISTKFTRLGLVKEEQLTETFFVNTVVPILLTKALLPLLKAASNNFVDKSKMNINRAAIINMSSSLGSITDNTMGGFYPYRCSKAALNAATKSMSVDLKEDGILVTCLHPGWVQTDMGGSNAPMNVDTSVTNILNTLNSLTENHTGCFIQHDGKFLPW</sequence>
<accession>A0A310SPS1</accession>
<evidence type="ECO:0000256" key="3">
    <source>
        <dbReference type="RuleBase" id="RU000363"/>
    </source>
</evidence>
<keyword evidence="5" id="KW-1185">Reference proteome</keyword>
<gene>
    <name evidence="4" type="ORF">WN48_03004</name>
</gene>
<dbReference type="InterPro" id="IPR051468">
    <property type="entry name" value="Fungal_SecMetab_SDRs"/>
</dbReference>
<evidence type="ECO:0000256" key="2">
    <source>
        <dbReference type="ARBA" id="ARBA00023002"/>
    </source>
</evidence>
<dbReference type="CDD" id="cd05325">
    <property type="entry name" value="carb_red_sniffer_like_SDR_c"/>
    <property type="match status" value="1"/>
</dbReference>
<dbReference type="PANTHER" id="PTHR43544:SF7">
    <property type="entry name" value="NADB-LER2"/>
    <property type="match status" value="1"/>
</dbReference>
<dbReference type="Pfam" id="PF00106">
    <property type="entry name" value="adh_short"/>
    <property type="match status" value="1"/>
</dbReference>
<name>A0A310SPS1_9HYME</name>
<organism evidence="4 5">
    <name type="scientific">Eufriesea mexicana</name>
    <dbReference type="NCBI Taxonomy" id="516756"/>
    <lineage>
        <taxon>Eukaryota</taxon>
        <taxon>Metazoa</taxon>
        <taxon>Ecdysozoa</taxon>
        <taxon>Arthropoda</taxon>
        <taxon>Hexapoda</taxon>
        <taxon>Insecta</taxon>
        <taxon>Pterygota</taxon>
        <taxon>Neoptera</taxon>
        <taxon>Endopterygota</taxon>
        <taxon>Hymenoptera</taxon>
        <taxon>Apocrita</taxon>
        <taxon>Aculeata</taxon>
        <taxon>Apoidea</taxon>
        <taxon>Anthophila</taxon>
        <taxon>Apidae</taxon>
        <taxon>Eufriesea</taxon>
    </lineage>
</organism>
<dbReference type="GO" id="GO:0004090">
    <property type="term" value="F:carbonyl reductase (NADPH) activity"/>
    <property type="evidence" value="ECO:0007669"/>
    <property type="project" value="TreeGrafter"/>
</dbReference>
<keyword evidence="1" id="KW-0521">NADP</keyword>
<dbReference type="PRINTS" id="PR00081">
    <property type="entry name" value="GDHRDH"/>
</dbReference>
<evidence type="ECO:0000256" key="1">
    <source>
        <dbReference type="ARBA" id="ARBA00022857"/>
    </source>
</evidence>
<dbReference type="InterPro" id="IPR036291">
    <property type="entry name" value="NAD(P)-bd_dom_sf"/>
</dbReference>
<dbReference type="SUPFAM" id="SSF51735">
    <property type="entry name" value="NAD(P)-binding Rossmann-fold domains"/>
    <property type="match status" value="1"/>
</dbReference>
<reference evidence="4 5" key="1">
    <citation type="submission" date="2015-07" db="EMBL/GenBank/DDBJ databases">
        <title>The genome of Eufriesea mexicana.</title>
        <authorList>
            <person name="Pan H."/>
            <person name="Kapheim K."/>
        </authorList>
    </citation>
    <scope>NUCLEOTIDE SEQUENCE [LARGE SCALE GENOMIC DNA]</scope>
    <source>
        <strain evidence="4">0111107269</strain>
        <tissue evidence="4">Whole body</tissue>
    </source>
</reference>
<dbReference type="PRINTS" id="PR00080">
    <property type="entry name" value="SDRFAMILY"/>
</dbReference>
<dbReference type="GO" id="GO:0008237">
    <property type="term" value="F:metallopeptidase activity"/>
    <property type="evidence" value="ECO:0007669"/>
    <property type="project" value="UniProtKB-KW"/>
</dbReference>
<dbReference type="AlphaFoldDB" id="A0A310SPS1"/>
<dbReference type="EMBL" id="KQ761824">
    <property type="protein sequence ID" value="OAD56768.1"/>
    <property type="molecule type" value="Genomic_DNA"/>
</dbReference>
<comment type="similarity">
    <text evidence="3">Belongs to the short-chain dehydrogenases/reductases (SDR) family.</text>
</comment>
<dbReference type="InterPro" id="IPR002347">
    <property type="entry name" value="SDR_fam"/>
</dbReference>
<keyword evidence="2" id="KW-0560">Oxidoreductase</keyword>
<dbReference type="Proteomes" id="UP000250275">
    <property type="component" value="Unassembled WGS sequence"/>
</dbReference>
<dbReference type="PANTHER" id="PTHR43544">
    <property type="entry name" value="SHORT-CHAIN DEHYDROGENASE/REDUCTASE"/>
    <property type="match status" value="1"/>
</dbReference>
<dbReference type="Gene3D" id="3.40.50.720">
    <property type="entry name" value="NAD(P)-binding Rossmann-like Domain"/>
    <property type="match status" value="1"/>
</dbReference>
<dbReference type="GO" id="GO:0005737">
    <property type="term" value="C:cytoplasm"/>
    <property type="evidence" value="ECO:0007669"/>
    <property type="project" value="TreeGrafter"/>
</dbReference>
<proteinExistence type="inferred from homology"/>
<dbReference type="OrthoDB" id="5296at2759"/>
<evidence type="ECO:0000313" key="5">
    <source>
        <dbReference type="Proteomes" id="UP000250275"/>
    </source>
</evidence>
<dbReference type="InterPro" id="IPR036365">
    <property type="entry name" value="PGBD-like_sf"/>
</dbReference>